<feature type="compositionally biased region" description="Polar residues" evidence="5">
    <location>
        <begin position="205"/>
        <end position="217"/>
    </location>
</feature>
<feature type="non-terminal residue" evidence="7">
    <location>
        <position position="360"/>
    </location>
</feature>
<dbReference type="InterPro" id="IPR053210">
    <property type="entry name" value="ANKRD12"/>
</dbReference>
<feature type="region of interest" description="Disordered" evidence="5">
    <location>
        <begin position="260"/>
        <end position="281"/>
    </location>
</feature>
<dbReference type="PROSITE" id="PS50297">
    <property type="entry name" value="ANK_REP_REGION"/>
    <property type="match status" value="1"/>
</dbReference>
<evidence type="ECO:0000313" key="7">
    <source>
        <dbReference type="EMBL" id="CAL4123054.1"/>
    </source>
</evidence>
<accession>A0AAV2RD23</accession>
<dbReference type="GO" id="GO:0005654">
    <property type="term" value="C:nucleoplasm"/>
    <property type="evidence" value="ECO:0007669"/>
    <property type="project" value="TreeGrafter"/>
</dbReference>
<dbReference type="SUPFAM" id="SSF48403">
    <property type="entry name" value="Ankyrin repeat"/>
    <property type="match status" value="1"/>
</dbReference>
<dbReference type="PROSITE" id="PS50089">
    <property type="entry name" value="ZF_RING_2"/>
    <property type="match status" value="1"/>
</dbReference>
<dbReference type="EMBL" id="CAXKWB010021219">
    <property type="protein sequence ID" value="CAL4123054.1"/>
    <property type="molecule type" value="Genomic_DNA"/>
</dbReference>
<feature type="compositionally biased region" description="Polar residues" evidence="5">
    <location>
        <begin position="229"/>
        <end position="238"/>
    </location>
</feature>
<evidence type="ECO:0000259" key="6">
    <source>
        <dbReference type="PROSITE" id="PS50089"/>
    </source>
</evidence>
<dbReference type="PANTHER" id="PTHR24149">
    <property type="entry name" value="ANKYRIN REPEAT DOMAIN-CONTAINING PROTEIN 12"/>
    <property type="match status" value="1"/>
</dbReference>
<feature type="region of interest" description="Disordered" evidence="5">
    <location>
        <begin position="138"/>
        <end position="238"/>
    </location>
</feature>
<keyword evidence="3" id="KW-0040">ANK repeat</keyword>
<dbReference type="AlphaFoldDB" id="A0AAV2RD23"/>
<dbReference type="InterPro" id="IPR013083">
    <property type="entry name" value="Znf_RING/FYVE/PHD"/>
</dbReference>
<dbReference type="Gene3D" id="3.30.40.10">
    <property type="entry name" value="Zinc/RING finger domain, C3HC4 (zinc finger)"/>
    <property type="match status" value="1"/>
</dbReference>
<proteinExistence type="predicted"/>
<evidence type="ECO:0000256" key="4">
    <source>
        <dbReference type="PROSITE-ProRule" id="PRU00175"/>
    </source>
</evidence>
<keyword evidence="1 4" id="KW-0479">Metal-binding</keyword>
<dbReference type="SUPFAM" id="SSF57850">
    <property type="entry name" value="RING/U-box"/>
    <property type="match status" value="1"/>
</dbReference>
<protein>
    <recommendedName>
        <fullName evidence="6">RING-type domain-containing protein</fullName>
    </recommendedName>
</protein>
<dbReference type="Proteomes" id="UP001497623">
    <property type="component" value="Unassembled WGS sequence"/>
</dbReference>
<feature type="domain" description="RING-type" evidence="6">
    <location>
        <begin position="29"/>
        <end position="65"/>
    </location>
</feature>
<evidence type="ECO:0000256" key="5">
    <source>
        <dbReference type="SAM" id="MobiDB-lite"/>
    </source>
</evidence>
<keyword evidence="2" id="KW-0862">Zinc</keyword>
<dbReference type="InterPro" id="IPR036770">
    <property type="entry name" value="Ankyrin_rpt-contain_sf"/>
</dbReference>
<feature type="compositionally biased region" description="Low complexity" evidence="5">
    <location>
        <begin position="139"/>
        <end position="162"/>
    </location>
</feature>
<evidence type="ECO:0000313" key="8">
    <source>
        <dbReference type="Proteomes" id="UP001497623"/>
    </source>
</evidence>
<comment type="caution">
    <text evidence="7">The sequence shown here is derived from an EMBL/GenBank/DDBJ whole genome shotgun (WGS) entry which is preliminary data.</text>
</comment>
<name>A0AAV2RD23_MEGNR</name>
<organism evidence="7 8">
    <name type="scientific">Meganyctiphanes norvegica</name>
    <name type="common">Northern krill</name>
    <name type="synonym">Thysanopoda norvegica</name>
    <dbReference type="NCBI Taxonomy" id="48144"/>
    <lineage>
        <taxon>Eukaryota</taxon>
        <taxon>Metazoa</taxon>
        <taxon>Ecdysozoa</taxon>
        <taxon>Arthropoda</taxon>
        <taxon>Crustacea</taxon>
        <taxon>Multicrustacea</taxon>
        <taxon>Malacostraca</taxon>
        <taxon>Eumalacostraca</taxon>
        <taxon>Eucarida</taxon>
        <taxon>Euphausiacea</taxon>
        <taxon>Euphausiidae</taxon>
        <taxon>Meganyctiphanes</taxon>
    </lineage>
</organism>
<evidence type="ECO:0000256" key="1">
    <source>
        <dbReference type="ARBA" id="ARBA00022771"/>
    </source>
</evidence>
<keyword evidence="1 4" id="KW-0863">Zinc-finger</keyword>
<sequence length="360" mass="38933">MDLETDVFNLFTWDNTRAAIKRLETLLQCHSCGKVAENATSLGRCDHFFCKSCTGDLENGICPTCLLPSPPCDNKPDRIIMSIVESTRDLLNLLPKEDGISVAPFNPEAKPCTPPQQIRTANRVQTLQSLRLFQNNEKNNLQQGSSNPSSGSNNKKSTSTNETKTELKKTKSNAGKIKPVGKKSPIEDGNVSGRPGFPSPDDKQSSVLKSPGLSTLHVSPLDSTDKHNSSSNSTILTSKRNAKGEALLYEPKKVKSNAVKAKQLGRKSPVEVNESVSSRPGFLTPDKQRSILKPADLSILGVSPLVGASSNTTQNINKRNAKGETLLHVACVKVDVEKVRSLLKAGARPNTKDNAGWTPL</sequence>
<dbReference type="GO" id="GO:0008270">
    <property type="term" value="F:zinc ion binding"/>
    <property type="evidence" value="ECO:0007669"/>
    <property type="project" value="UniProtKB-KW"/>
</dbReference>
<evidence type="ECO:0000256" key="2">
    <source>
        <dbReference type="ARBA" id="ARBA00022833"/>
    </source>
</evidence>
<feature type="repeat" description="ANK" evidence="3">
    <location>
        <begin position="322"/>
        <end position="354"/>
    </location>
</feature>
<dbReference type="InterPro" id="IPR001841">
    <property type="entry name" value="Znf_RING"/>
</dbReference>
<keyword evidence="8" id="KW-1185">Reference proteome</keyword>
<evidence type="ECO:0000256" key="3">
    <source>
        <dbReference type="PROSITE-ProRule" id="PRU00023"/>
    </source>
</evidence>
<dbReference type="Gene3D" id="1.25.40.20">
    <property type="entry name" value="Ankyrin repeat-containing domain"/>
    <property type="match status" value="1"/>
</dbReference>
<dbReference type="InterPro" id="IPR002110">
    <property type="entry name" value="Ankyrin_rpt"/>
</dbReference>
<dbReference type="PROSITE" id="PS50088">
    <property type="entry name" value="ANK_REPEAT"/>
    <property type="match status" value="1"/>
</dbReference>
<gene>
    <name evidence="7" type="ORF">MNOR_LOCUS23751</name>
</gene>
<dbReference type="PANTHER" id="PTHR24149:SF14">
    <property type="entry name" value="ANKYRIN REPEAT DOMAIN 12"/>
    <property type="match status" value="1"/>
</dbReference>
<reference evidence="7 8" key="1">
    <citation type="submission" date="2024-05" db="EMBL/GenBank/DDBJ databases">
        <authorList>
            <person name="Wallberg A."/>
        </authorList>
    </citation>
    <scope>NUCLEOTIDE SEQUENCE [LARGE SCALE GENOMIC DNA]</scope>
</reference>